<reference evidence="1" key="1">
    <citation type="submission" date="2018-06" db="EMBL/GenBank/DDBJ databases">
        <authorList>
            <person name="Zhirakovskaya E."/>
        </authorList>
    </citation>
    <scope>NUCLEOTIDE SEQUENCE</scope>
</reference>
<proteinExistence type="predicted"/>
<dbReference type="AlphaFoldDB" id="A0A3B0TBX1"/>
<accession>A0A3B0TBX1</accession>
<evidence type="ECO:0000313" key="1">
    <source>
        <dbReference type="EMBL" id="VAW16131.1"/>
    </source>
</evidence>
<dbReference type="EMBL" id="UOEL01000129">
    <property type="protein sequence ID" value="VAW16131.1"/>
    <property type="molecule type" value="Genomic_DNA"/>
</dbReference>
<gene>
    <name evidence="1" type="ORF">MNBD_BACTEROID03-1289</name>
</gene>
<organism evidence="1">
    <name type="scientific">hydrothermal vent metagenome</name>
    <dbReference type="NCBI Taxonomy" id="652676"/>
    <lineage>
        <taxon>unclassified sequences</taxon>
        <taxon>metagenomes</taxon>
        <taxon>ecological metagenomes</taxon>
    </lineage>
</organism>
<name>A0A3B0TBX1_9ZZZZ</name>
<dbReference type="PROSITE" id="PS51257">
    <property type="entry name" value="PROKAR_LIPOPROTEIN"/>
    <property type="match status" value="1"/>
</dbReference>
<protein>
    <submittedName>
        <fullName evidence="1">Uncharacterized protein</fullName>
    </submittedName>
</protein>
<sequence>MKNKYRFLQLLLLTLMFFGCETENVTTSEIEENTTAAIPTTAAYDFKVEVKNDMLLFATREDYDAAIEYLGPKSSDAFAEWETELGFKSMRNNFSEEYREKRGIYDDLLATLINPDAMIQIAGNVFKLDVLNETVTMVPASNYKDKTSLTGKNSTIFSTDDDILDIIDGTAKRTSLADRRYCKKRHLSTRYTVSDINIFGKAVYQRGGILKSLVANIKKSTSRGGSVNLSLQSASTRNFWKNKRHNRKREPNIPYYSHGGNGKDYSFRPYYASRRLKAYYFRMEFTAYDVGTGSSITRFVTIDCN</sequence>